<sequence>MKKPLLHKQGFLKVYQAPIPIHFCCLLPDAQLPAQSYHQTYAKAGLCGDAKILMFQAQSQNLQPN</sequence>
<dbReference type="EMBL" id="JSYN01000045">
    <property type="protein sequence ID" value="KIA89219.1"/>
    <property type="molecule type" value="Genomic_DNA"/>
</dbReference>
<dbReference type="Proteomes" id="UP000031246">
    <property type="component" value="Unassembled WGS sequence"/>
</dbReference>
<keyword evidence="2" id="KW-1185">Reference proteome</keyword>
<accession>A0A0C1FMR2</accession>
<organism evidence="1 2">
    <name type="scientific">Pedobacter kyungheensis</name>
    <dbReference type="NCBI Taxonomy" id="1069985"/>
    <lineage>
        <taxon>Bacteria</taxon>
        <taxon>Pseudomonadati</taxon>
        <taxon>Bacteroidota</taxon>
        <taxon>Sphingobacteriia</taxon>
        <taxon>Sphingobacteriales</taxon>
        <taxon>Sphingobacteriaceae</taxon>
        <taxon>Pedobacter</taxon>
    </lineage>
</organism>
<dbReference type="AlphaFoldDB" id="A0A0C1FMR2"/>
<evidence type="ECO:0000313" key="1">
    <source>
        <dbReference type="EMBL" id="KIA89219.1"/>
    </source>
</evidence>
<name>A0A0C1FMR2_9SPHI</name>
<gene>
    <name evidence="1" type="ORF">OC25_25515</name>
</gene>
<dbReference type="RefSeq" id="WP_039482912.1">
    <property type="nucleotide sequence ID" value="NZ_JSYN01000045.1"/>
</dbReference>
<protein>
    <submittedName>
        <fullName evidence="1">Uncharacterized protein</fullName>
    </submittedName>
</protein>
<proteinExistence type="predicted"/>
<reference evidence="1 2" key="1">
    <citation type="submission" date="2014-10" db="EMBL/GenBank/DDBJ databases">
        <title>Pedobacter Kyungheensis.</title>
        <authorList>
            <person name="Anderson B.M."/>
            <person name="Newman J.D."/>
        </authorList>
    </citation>
    <scope>NUCLEOTIDE SEQUENCE [LARGE SCALE GENOMIC DNA]</scope>
    <source>
        <strain evidence="1 2">KACC 16221</strain>
    </source>
</reference>
<comment type="caution">
    <text evidence="1">The sequence shown here is derived from an EMBL/GenBank/DDBJ whole genome shotgun (WGS) entry which is preliminary data.</text>
</comment>
<evidence type="ECO:0000313" key="2">
    <source>
        <dbReference type="Proteomes" id="UP000031246"/>
    </source>
</evidence>